<comment type="caution">
    <text evidence="2">The sequence shown here is derived from an EMBL/GenBank/DDBJ whole genome shotgun (WGS) entry which is preliminary data.</text>
</comment>
<dbReference type="Proteomes" id="UP001187143">
    <property type="component" value="Unassembled WGS sequence"/>
</dbReference>
<organism evidence="2 3">
    <name type="scientific">Mycobacterium intracellulare</name>
    <dbReference type="NCBI Taxonomy" id="1767"/>
    <lineage>
        <taxon>Bacteria</taxon>
        <taxon>Bacillati</taxon>
        <taxon>Actinomycetota</taxon>
        <taxon>Actinomycetes</taxon>
        <taxon>Mycobacteriales</taxon>
        <taxon>Mycobacteriaceae</taxon>
        <taxon>Mycobacterium</taxon>
        <taxon>Mycobacterium avium complex (MAC)</taxon>
    </lineage>
</organism>
<reference evidence="2" key="1">
    <citation type="submission" date="2023-10" db="EMBL/GenBank/DDBJ databases">
        <title>Characterization and genome sequence of Mycobacterium intracellulare ABSURDO, a novel pathogenic isolate with three colony morphotypes that vary in growth and acid-fastness.</title>
        <authorList>
            <person name="Jude B.A."/>
            <person name="Robinson R.T."/>
        </authorList>
    </citation>
    <scope>NUCLEOTIDE SEQUENCE</scope>
    <source>
        <strain evidence="2">ABSURDO Component B</strain>
    </source>
</reference>
<protein>
    <recommendedName>
        <fullName evidence="1">4Fe-4S Wbl-type domain-containing protein</fullName>
    </recommendedName>
</protein>
<dbReference type="EMBL" id="JAWLLD010000016">
    <property type="protein sequence ID" value="MDV7013692.1"/>
    <property type="molecule type" value="Genomic_DNA"/>
</dbReference>
<gene>
    <name evidence="2" type="ORF">R4F53_15495</name>
</gene>
<dbReference type="PROSITE" id="PS51674">
    <property type="entry name" value="4FE4S_WBL"/>
    <property type="match status" value="1"/>
</dbReference>
<dbReference type="InterPro" id="IPR034768">
    <property type="entry name" value="4FE4S_WBL"/>
</dbReference>
<proteinExistence type="predicted"/>
<evidence type="ECO:0000313" key="2">
    <source>
        <dbReference type="EMBL" id="MDV7013692.1"/>
    </source>
</evidence>
<evidence type="ECO:0000259" key="1">
    <source>
        <dbReference type="PROSITE" id="PS51674"/>
    </source>
</evidence>
<feature type="domain" description="4Fe-4S Wbl-type" evidence="1">
    <location>
        <begin position="21"/>
        <end position="83"/>
    </location>
</feature>
<name>A0AAE4UCR7_MYCIT</name>
<evidence type="ECO:0000313" key="3">
    <source>
        <dbReference type="Proteomes" id="UP001187143"/>
    </source>
</evidence>
<sequence length="189" mass="20596">MSAWEDLAGALAGVPLLEGARCKGRPERFDLDIRSHREAIDWATYTCGACPALRKCRRWVDSLPSRQWPSGVVGGRLFDAAAYQSAQAVMAAELKPQAPKAARRSRGARRPARRLLVAAEAVGAAGLTAREAAVVLYGAEVTLNHVELARQCLQRLVRRGRLRRVDRGQAGVRGRVSRYVIVDLEAVAS</sequence>
<dbReference type="AlphaFoldDB" id="A0AAE4UCR7"/>
<dbReference type="RefSeq" id="WP_196232472.1">
    <property type="nucleotide sequence ID" value="NZ_JAEKMV010000020.1"/>
</dbReference>
<accession>A0AAE4UCR7</accession>